<accession>A0AAV3PJA5</accession>
<evidence type="ECO:0008006" key="4">
    <source>
        <dbReference type="Google" id="ProtNLM"/>
    </source>
</evidence>
<reference evidence="2 3" key="1">
    <citation type="submission" date="2024-01" db="EMBL/GenBank/DDBJ databases">
        <title>The complete chloroplast genome sequence of Lithospermum erythrorhizon: insights into the phylogenetic relationship among Boraginaceae species and the maternal lineages of purple gromwells.</title>
        <authorList>
            <person name="Okada T."/>
            <person name="Watanabe K."/>
        </authorList>
    </citation>
    <scope>NUCLEOTIDE SEQUENCE [LARGE SCALE GENOMIC DNA]</scope>
</reference>
<dbReference type="EMBL" id="BAABME010001738">
    <property type="protein sequence ID" value="GAA0151198.1"/>
    <property type="molecule type" value="Genomic_DNA"/>
</dbReference>
<comment type="caution">
    <text evidence="2">The sequence shown here is derived from an EMBL/GenBank/DDBJ whole genome shotgun (WGS) entry which is preliminary data.</text>
</comment>
<protein>
    <recommendedName>
        <fullName evidence="4">Secreted protein</fullName>
    </recommendedName>
</protein>
<keyword evidence="3" id="KW-1185">Reference proteome</keyword>
<keyword evidence="1" id="KW-0732">Signal</keyword>
<feature type="signal peptide" evidence="1">
    <location>
        <begin position="1"/>
        <end position="23"/>
    </location>
</feature>
<feature type="chain" id="PRO_5043977245" description="Secreted protein" evidence="1">
    <location>
        <begin position="24"/>
        <end position="129"/>
    </location>
</feature>
<organism evidence="2 3">
    <name type="scientific">Lithospermum erythrorhizon</name>
    <name type="common">Purple gromwell</name>
    <name type="synonym">Lithospermum officinale var. erythrorhizon</name>
    <dbReference type="NCBI Taxonomy" id="34254"/>
    <lineage>
        <taxon>Eukaryota</taxon>
        <taxon>Viridiplantae</taxon>
        <taxon>Streptophyta</taxon>
        <taxon>Embryophyta</taxon>
        <taxon>Tracheophyta</taxon>
        <taxon>Spermatophyta</taxon>
        <taxon>Magnoliopsida</taxon>
        <taxon>eudicotyledons</taxon>
        <taxon>Gunneridae</taxon>
        <taxon>Pentapetalae</taxon>
        <taxon>asterids</taxon>
        <taxon>lamiids</taxon>
        <taxon>Boraginales</taxon>
        <taxon>Boraginaceae</taxon>
        <taxon>Boraginoideae</taxon>
        <taxon>Lithospermeae</taxon>
        <taxon>Lithospermum</taxon>
    </lineage>
</organism>
<dbReference type="AlphaFoldDB" id="A0AAV3PJA5"/>
<evidence type="ECO:0000256" key="1">
    <source>
        <dbReference type="SAM" id="SignalP"/>
    </source>
</evidence>
<sequence length="129" mass="14583">MSPEIMLLYLFLPVLLSVQLVYPNGHIVVATMEGHVALPFWYLNRHDQHIRLHDHSLCAIHDQRSGILIGAGELHEGLYYFRRISTVCTVTVPTTSCFELWDCCLGHPLDRVLMLVPEIKATTTKSSLG</sequence>
<gene>
    <name evidence="2" type="ORF">LIER_09971</name>
</gene>
<evidence type="ECO:0000313" key="2">
    <source>
        <dbReference type="EMBL" id="GAA0151198.1"/>
    </source>
</evidence>
<name>A0AAV3PJA5_LITER</name>
<evidence type="ECO:0000313" key="3">
    <source>
        <dbReference type="Proteomes" id="UP001454036"/>
    </source>
</evidence>
<dbReference type="Proteomes" id="UP001454036">
    <property type="component" value="Unassembled WGS sequence"/>
</dbReference>
<proteinExistence type="predicted"/>